<evidence type="ECO:0000259" key="3">
    <source>
        <dbReference type="Pfam" id="PF08338"/>
    </source>
</evidence>
<reference evidence="4 5" key="1">
    <citation type="submission" date="2016-10" db="EMBL/GenBank/DDBJ databases">
        <authorList>
            <person name="de Groot N.N."/>
        </authorList>
    </citation>
    <scope>NUCLEOTIDE SEQUENCE [LARGE SCALE GENOMIC DNA]</scope>
    <source>
        <strain evidence="4 5">DSM 21668</strain>
    </source>
</reference>
<keyword evidence="5" id="KW-1185">Reference proteome</keyword>
<evidence type="ECO:0000313" key="4">
    <source>
        <dbReference type="EMBL" id="SDN08636.1"/>
    </source>
</evidence>
<organism evidence="4 5">
    <name type="scientific">Siphonobacter aquaeclarae</name>
    <dbReference type="NCBI Taxonomy" id="563176"/>
    <lineage>
        <taxon>Bacteria</taxon>
        <taxon>Pseudomonadati</taxon>
        <taxon>Bacteroidota</taxon>
        <taxon>Cytophagia</taxon>
        <taxon>Cytophagales</taxon>
        <taxon>Cytophagaceae</taxon>
        <taxon>Siphonobacter</taxon>
    </lineage>
</organism>
<evidence type="ECO:0008006" key="6">
    <source>
        <dbReference type="Google" id="ProtNLM"/>
    </source>
</evidence>
<dbReference type="InterPro" id="IPR013549">
    <property type="entry name" value="DUF1731"/>
</dbReference>
<dbReference type="Gene3D" id="3.40.50.720">
    <property type="entry name" value="NAD(P)-binding Rossmann-like Domain"/>
    <property type="match status" value="1"/>
</dbReference>
<dbReference type="STRING" id="563176.SAMN04488090_4944"/>
<evidence type="ECO:0000313" key="5">
    <source>
        <dbReference type="Proteomes" id="UP000198901"/>
    </source>
</evidence>
<gene>
    <name evidence="4" type="ORF">SAMN04488090_4944</name>
</gene>
<dbReference type="NCBIfam" id="TIGR01777">
    <property type="entry name" value="yfcH"/>
    <property type="match status" value="1"/>
</dbReference>
<dbReference type="Pfam" id="PF08338">
    <property type="entry name" value="DUF1731"/>
    <property type="match status" value="1"/>
</dbReference>
<comment type="similarity">
    <text evidence="1">Belongs to the NAD(P)-dependent epimerase/dehydratase family. SDR39U1 subfamily.</text>
</comment>
<dbReference type="EMBL" id="FNGS01000013">
    <property type="protein sequence ID" value="SDN08636.1"/>
    <property type="molecule type" value="Genomic_DNA"/>
</dbReference>
<feature type="domain" description="NAD-dependent epimerase/dehydratase" evidence="2">
    <location>
        <begin position="4"/>
        <end position="224"/>
    </location>
</feature>
<dbReference type="InterPro" id="IPR010099">
    <property type="entry name" value="SDR39U1"/>
</dbReference>
<evidence type="ECO:0000259" key="2">
    <source>
        <dbReference type="Pfam" id="PF01370"/>
    </source>
</evidence>
<dbReference type="AlphaFoldDB" id="A0A1G9YJE3"/>
<dbReference type="PANTHER" id="PTHR11092:SF0">
    <property type="entry name" value="EPIMERASE FAMILY PROTEIN SDR39U1"/>
    <property type="match status" value="1"/>
</dbReference>
<dbReference type="SUPFAM" id="SSF51735">
    <property type="entry name" value="NAD(P)-binding Rossmann-fold domains"/>
    <property type="match status" value="1"/>
</dbReference>
<accession>A0A1G9YJE3</accession>
<dbReference type="Pfam" id="PF01370">
    <property type="entry name" value="Epimerase"/>
    <property type="match status" value="1"/>
</dbReference>
<dbReference type="OrthoDB" id="9801773at2"/>
<sequence length="307" mass="34179">MKQVLFTGGTGLVGLRLTEWLLGKGYQVACLTRGSRSESQLHPDVKTYTWDIRKGELDETALEESHYLVHLAGAPVADKRWTPERRKEILESRVGTLDLITDRLTLRGLAFEAVISASGISYYGEDTGNELLTEEHPLGKGFLAEVSRQWEEAVDRIGGLGIRTVKLRTGLVLSREGGALPAFLTPVRWGVGSPLGTGKQYQSWIHLDDLCRMYADAIENPWSGAYNAVGPQPVTNEELIRTIAQVLRKPFWAPNVPVWALRLLLGERASLVAGGNRVDNQRIRKETGFQYLHTDLRPALEALLIDR</sequence>
<dbReference type="InterPro" id="IPR001509">
    <property type="entry name" value="Epimerase_deHydtase"/>
</dbReference>
<dbReference type="InterPro" id="IPR036291">
    <property type="entry name" value="NAD(P)-bd_dom_sf"/>
</dbReference>
<feature type="domain" description="DUF1731" evidence="3">
    <location>
        <begin position="256"/>
        <end position="303"/>
    </location>
</feature>
<name>A0A1G9YJE3_9BACT</name>
<dbReference type="RefSeq" id="WP_093209119.1">
    <property type="nucleotide sequence ID" value="NZ_FNGS01000013.1"/>
</dbReference>
<proteinExistence type="inferred from homology"/>
<dbReference type="Proteomes" id="UP000198901">
    <property type="component" value="Unassembled WGS sequence"/>
</dbReference>
<protein>
    <recommendedName>
        <fullName evidence="6">TIGR01777 family protein</fullName>
    </recommendedName>
</protein>
<evidence type="ECO:0000256" key="1">
    <source>
        <dbReference type="ARBA" id="ARBA00009353"/>
    </source>
</evidence>
<dbReference type="PANTHER" id="PTHR11092">
    <property type="entry name" value="SUGAR NUCLEOTIDE EPIMERASE RELATED"/>
    <property type="match status" value="1"/>
</dbReference>